<evidence type="ECO:0000313" key="3">
    <source>
        <dbReference type="EMBL" id="KHN73326.1"/>
    </source>
</evidence>
<feature type="repeat" description="ANK" evidence="1">
    <location>
        <begin position="361"/>
        <end position="387"/>
    </location>
</feature>
<evidence type="ECO:0000313" key="4">
    <source>
        <dbReference type="Proteomes" id="UP000031036"/>
    </source>
</evidence>
<protein>
    <submittedName>
        <fullName evidence="3">Ankyrin repeat and SAM domain-containing protein 6</fullName>
    </submittedName>
</protein>
<feature type="repeat" description="ANK" evidence="1">
    <location>
        <begin position="328"/>
        <end position="360"/>
    </location>
</feature>
<reference evidence="3 4" key="1">
    <citation type="submission" date="2014-11" db="EMBL/GenBank/DDBJ databases">
        <title>Genetic blueprint of the zoonotic pathogen Toxocara canis.</title>
        <authorList>
            <person name="Zhu X.-Q."/>
            <person name="Korhonen P.K."/>
            <person name="Cai H."/>
            <person name="Young N.D."/>
            <person name="Nejsum P."/>
            <person name="von Samson-Himmelstjerna G."/>
            <person name="Boag P.R."/>
            <person name="Tan P."/>
            <person name="Li Q."/>
            <person name="Min J."/>
            <person name="Yang Y."/>
            <person name="Wang X."/>
            <person name="Fang X."/>
            <person name="Hall R.S."/>
            <person name="Hofmann A."/>
            <person name="Sternberg P.W."/>
            <person name="Jex A.R."/>
            <person name="Gasser R.B."/>
        </authorList>
    </citation>
    <scope>NUCLEOTIDE SEQUENCE [LARGE SCALE GENOMIC DNA]</scope>
    <source>
        <strain evidence="3">PN_DK_2014</strain>
    </source>
</reference>
<organism evidence="3 4">
    <name type="scientific">Toxocara canis</name>
    <name type="common">Canine roundworm</name>
    <dbReference type="NCBI Taxonomy" id="6265"/>
    <lineage>
        <taxon>Eukaryota</taxon>
        <taxon>Metazoa</taxon>
        <taxon>Ecdysozoa</taxon>
        <taxon>Nematoda</taxon>
        <taxon>Chromadorea</taxon>
        <taxon>Rhabditida</taxon>
        <taxon>Spirurina</taxon>
        <taxon>Ascaridomorpha</taxon>
        <taxon>Ascaridoidea</taxon>
        <taxon>Toxocaridae</taxon>
        <taxon>Toxocara</taxon>
    </lineage>
</organism>
<dbReference type="PROSITE" id="PS50088">
    <property type="entry name" value="ANK_REPEAT"/>
    <property type="match status" value="4"/>
</dbReference>
<evidence type="ECO:0000256" key="1">
    <source>
        <dbReference type="PROSITE-ProRule" id="PRU00023"/>
    </source>
</evidence>
<proteinExistence type="predicted"/>
<accession>A0A0B2UQS2</accession>
<dbReference type="Pfam" id="PF12796">
    <property type="entry name" value="Ank_2"/>
    <property type="match status" value="2"/>
</dbReference>
<dbReference type="PROSITE" id="PS50297">
    <property type="entry name" value="ANK_REP_REGION"/>
    <property type="match status" value="2"/>
</dbReference>
<dbReference type="AlphaFoldDB" id="A0A0B2UQS2"/>
<keyword evidence="4" id="KW-1185">Reference proteome</keyword>
<dbReference type="PANTHER" id="PTHR24184">
    <property type="entry name" value="SI:CH211-189E2.2"/>
    <property type="match status" value="1"/>
</dbReference>
<keyword evidence="1" id="KW-0040">ANK repeat</keyword>
<feature type="repeat" description="ANK" evidence="1">
    <location>
        <begin position="578"/>
        <end position="610"/>
    </location>
</feature>
<dbReference type="SMART" id="SM00248">
    <property type="entry name" value="ANK"/>
    <property type="match status" value="6"/>
</dbReference>
<sequence length="915" mass="102707">MVYAFKSDYEVLHDETESAGCEEIRRVSIPSDEDDSASACSDDDQLDFGEDEIDDFEEADRKIGLDIRFPKRLSCVARTLQLAQARSLKASRRRAQRDALKRVVRRFRKTASCKVVQQLKHRTQPVKRAAPSTTPEESRRMSGKGTQDSAEKKRCVRVLQNLMALPNVSLSVFLTQQFREYAAALNPRFALPTSRGGLCSLLDGPLQVIKENIAREVGGSAGASVTVDIWSGRCIKDSFIAATIHYIGGGSLKNAFLGLKRLKGRHDAKTVKRGYLKILNSFSFCAVHCALGMNLWYGAFLEAAMAADEGTVEMLLKAGVHPDVFDDDHVTALQIAAAQGNLSMMQVLLNGSASVERCNGVGMTALMHACRNGHLEAVELLLANNADRFRTTFYGVTALTLAIAGGFLDIVALLQSARCPTQENAPTPLVAAVAKRHHHIIIFLELLSDAPPFINDACLFGLDAVRVAQILGDRQICELLSDLGVTSNVPRPNNRFIPSSAFEPCLSYVKCNSVLLPDIRYLIRDEKVYQLDKMLRRKRKFAPLPAGSTPLMFAAVIGNVDMARVLLRNDVDIDASLENFTAIMIATVCGNDAMVNYLLDMGANKSTNERFCLADLAVESEGIKQSTRERIENGDAILQPKRRSVLTKFFRIFNFRRKKIQAVEHCPGVVSFYGRFAFRERVNYSMGKNTSVVPSRLFQVLICPDAIEYFDDHEVGMVAEQQVNTKCERILDSYSDEDIDRLFRRRNCRTPIAHRSVQRVLRPADESCKLMSKEFDVDAQPQRSALMGSSTTSNEFELTRLDWDGSRLSRNISELRANFFSFDSASETISRRHVSLERPPKRRIRISPDKRNVRYWQNVCKRCSARTCEILKLEEVDESSFTLMHWDDFIDMGIAECDVEKLEELRQEILTERGR</sequence>
<name>A0A0B2UQS2_TOXCA</name>
<gene>
    <name evidence="3" type="primary">Anks6</name>
    <name evidence="3" type="ORF">Tcan_17011</name>
</gene>
<dbReference type="PANTHER" id="PTHR24184:SF11">
    <property type="entry name" value="ANKYRIN REPEAT AND SOCS BOX CONTAINING 3"/>
    <property type="match status" value="1"/>
</dbReference>
<comment type="caution">
    <text evidence="3">The sequence shown here is derived from an EMBL/GenBank/DDBJ whole genome shotgun (WGS) entry which is preliminary data.</text>
</comment>
<evidence type="ECO:0000256" key="2">
    <source>
        <dbReference type="SAM" id="MobiDB-lite"/>
    </source>
</evidence>
<dbReference type="EMBL" id="JPKZ01003124">
    <property type="protein sequence ID" value="KHN73326.1"/>
    <property type="molecule type" value="Genomic_DNA"/>
</dbReference>
<dbReference type="STRING" id="6265.A0A0B2UQS2"/>
<dbReference type="SUPFAM" id="SSF48403">
    <property type="entry name" value="Ankyrin repeat"/>
    <property type="match status" value="1"/>
</dbReference>
<dbReference type="OrthoDB" id="539213at2759"/>
<dbReference type="InterPro" id="IPR002110">
    <property type="entry name" value="Ankyrin_rpt"/>
</dbReference>
<dbReference type="InterPro" id="IPR036770">
    <property type="entry name" value="Ankyrin_rpt-contain_sf"/>
</dbReference>
<feature type="repeat" description="ANK" evidence="1">
    <location>
        <begin position="546"/>
        <end position="578"/>
    </location>
</feature>
<dbReference type="Proteomes" id="UP000031036">
    <property type="component" value="Unassembled WGS sequence"/>
</dbReference>
<dbReference type="Gene3D" id="1.25.40.20">
    <property type="entry name" value="Ankyrin repeat-containing domain"/>
    <property type="match status" value="2"/>
</dbReference>
<feature type="region of interest" description="Disordered" evidence="2">
    <location>
        <begin position="120"/>
        <end position="152"/>
    </location>
</feature>